<proteinExistence type="predicted"/>
<keyword evidence="7" id="KW-0968">Cytoplasmic vesicle</keyword>
<comment type="subcellular location">
    <subcellularLocation>
        <location evidence="1">Cytoplasmic vesicle membrane</location>
        <topology evidence="1">Single-pass type I membrane protein</topology>
    </subcellularLocation>
</comment>
<evidence type="ECO:0000256" key="5">
    <source>
        <dbReference type="ARBA" id="ARBA00023136"/>
    </source>
</evidence>
<dbReference type="SMART" id="SM00194">
    <property type="entry name" value="PTPc"/>
    <property type="match status" value="1"/>
</dbReference>
<name>A0A3P6S815_LITSI</name>
<dbReference type="InterPro" id="IPR033522">
    <property type="entry name" value="IA-2/IA-2_beta"/>
</dbReference>
<dbReference type="InterPro" id="IPR000387">
    <property type="entry name" value="Tyr_Pase_dom"/>
</dbReference>
<dbReference type="PROSITE" id="PS50055">
    <property type="entry name" value="TYR_PHOSPHATASE_PTP"/>
    <property type="match status" value="1"/>
</dbReference>
<protein>
    <recommendedName>
        <fullName evidence="13">Tyrosine-protein phosphatase domain-containing protein</fullName>
    </recommendedName>
</protein>
<dbReference type="InterPro" id="IPR016130">
    <property type="entry name" value="Tyr_Pase_AS"/>
</dbReference>
<dbReference type="InterPro" id="IPR000242">
    <property type="entry name" value="PTP_cat"/>
</dbReference>
<keyword evidence="3" id="KW-0732">Signal</keyword>
<reference evidence="11 12" key="1">
    <citation type="submission" date="2018-08" db="EMBL/GenBank/DDBJ databases">
        <authorList>
            <person name="Laetsch R D."/>
            <person name="Stevens L."/>
            <person name="Kumar S."/>
            <person name="Blaxter L. M."/>
        </authorList>
    </citation>
    <scope>NUCLEOTIDE SEQUENCE [LARGE SCALE GENOMIC DNA]</scope>
</reference>
<dbReference type="OMA" id="AFWQTIW"/>
<evidence type="ECO:0000259" key="9">
    <source>
        <dbReference type="PROSITE" id="PS50055"/>
    </source>
</evidence>
<evidence type="ECO:0000256" key="3">
    <source>
        <dbReference type="ARBA" id="ARBA00022729"/>
    </source>
</evidence>
<accession>A0A3P6S815</accession>
<keyword evidence="12" id="KW-1185">Reference proteome</keyword>
<dbReference type="GO" id="GO:0030659">
    <property type="term" value="C:cytoplasmic vesicle membrane"/>
    <property type="evidence" value="ECO:0007669"/>
    <property type="project" value="UniProtKB-SubCell"/>
</dbReference>
<dbReference type="OrthoDB" id="9880441at2759"/>
<dbReference type="SMART" id="SM00404">
    <property type="entry name" value="PTPc_motif"/>
    <property type="match status" value="1"/>
</dbReference>
<sequence>MVAGPISGPPSILPESFFVNRQIAHPVAIIVFFLLAGTVTTKSANGCILYDEICEKDEICVRDGLLGECASTERVALIVSNPTNYMLKKTLRSQLAQLGRDGYTLEDARTQCVIAYFKMVLVSQLEYDPGFCNVAHPENVWRLLQAMKVALINDATDDNSDSELISNFIKQLQQRQRHIAKQVPRHFLPHYTGDVEMGGGDRAENDFNLISERNVLGKDENLQSTIWDDAEKTLSGDKDVLAVENFIPLADQSSREDDESMNFISYHAPVLKKDIEHLGNQNTGLEKIEHKIVKGMPSYQKVNGNRVYLKVAEDLDDDKLRHLIDYLDFSIAKPNQLIFDDFLLDGDQLSFRAGRSRLAIPENEKRLDSVGGIAEDVYKRRKDIQTISGIRVDETGIGSGEEVVPIQSEARDRFFVPILAVSTVTLVLLVAVMAIHQVKEYRKKIRKSIIMSERDSEKYDDKTLLAYQDLCRYQMGSREPAGIADAHTNHSGITSWVDEPVGQSSLDISTGHVILSFLRDYLNDTSKIEGQWQMLNSYSNPNGISSIAREEKNINKNRNPSCLPYDDTLVSIRDLMNDSTFINASAIHDCDPKQANYIATQSPLPETIADFWQMIWEKATVLIVNLSNNDDQQDGRCLNYWPESGSQIYGSFEIHLVSEHIWSEDYLVRSFYLKNLRTSETRTVTQFHFLTWPKGGVPSNTKALLDFRRKINKSYRGKAAPIVVHCTDGTGRTGTFCLLDMILNRVAKGVKELNVAGSLEHLRDQRPGMVESCEQYKMVFVCLAEEITAIVAALSYTALRKGCLKALELLRHGGAFRRCHGVGRLGCSDFCVRGLRGFCRFLEEACRGDTSG</sequence>
<evidence type="ECO:0000259" key="10">
    <source>
        <dbReference type="PROSITE" id="PS50056"/>
    </source>
</evidence>
<keyword evidence="4 8" id="KW-1133">Transmembrane helix</keyword>
<dbReference type="PANTHER" id="PTHR46106">
    <property type="entry name" value="IA-2 PROTEIN TYROSINE PHOSPHATASE, ISOFORM C"/>
    <property type="match status" value="1"/>
</dbReference>
<dbReference type="GO" id="GO:0030141">
    <property type="term" value="C:secretory granule"/>
    <property type="evidence" value="ECO:0007669"/>
    <property type="project" value="InterPro"/>
</dbReference>
<dbReference type="Pfam" id="PF00102">
    <property type="entry name" value="Y_phosphatase"/>
    <property type="match status" value="1"/>
</dbReference>
<evidence type="ECO:0000313" key="11">
    <source>
        <dbReference type="EMBL" id="VDK72022.1"/>
    </source>
</evidence>
<evidence type="ECO:0000256" key="4">
    <source>
        <dbReference type="ARBA" id="ARBA00022989"/>
    </source>
</evidence>
<dbReference type="GO" id="GO:0004725">
    <property type="term" value="F:protein tyrosine phosphatase activity"/>
    <property type="evidence" value="ECO:0007669"/>
    <property type="project" value="InterPro"/>
</dbReference>
<evidence type="ECO:0000256" key="7">
    <source>
        <dbReference type="ARBA" id="ARBA00023329"/>
    </source>
</evidence>
<dbReference type="Gene3D" id="3.90.190.10">
    <property type="entry name" value="Protein tyrosine phosphatase superfamily"/>
    <property type="match status" value="1"/>
</dbReference>
<feature type="domain" description="Tyrosine specific protein phosphatases" evidence="10">
    <location>
        <begin position="705"/>
        <end position="777"/>
    </location>
</feature>
<dbReference type="PANTHER" id="PTHR46106:SF4">
    <property type="entry name" value="IA-2 PROTEIN TYROSINE PHOSPHATASE, ISOFORM C"/>
    <property type="match status" value="1"/>
</dbReference>
<dbReference type="PRINTS" id="PR00700">
    <property type="entry name" value="PRTYPHPHTASE"/>
</dbReference>
<dbReference type="FunFam" id="3.90.190.10:FF:000017">
    <property type="entry name" value="receptor-type tyrosine-protein phosphatase-like N isoform X2"/>
    <property type="match status" value="1"/>
</dbReference>
<dbReference type="SUPFAM" id="SSF52799">
    <property type="entry name" value="(Phosphotyrosine protein) phosphatases II"/>
    <property type="match status" value="1"/>
</dbReference>
<evidence type="ECO:0000313" key="12">
    <source>
        <dbReference type="Proteomes" id="UP000277928"/>
    </source>
</evidence>
<keyword evidence="6" id="KW-0325">Glycoprotein</keyword>
<gene>
    <name evidence="11" type="ORF">NLS_LOCUS1647</name>
</gene>
<dbReference type="PROSITE" id="PS50056">
    <property type="entry name" value="TYR_PHOSPHATASE_2"/>
    <property type="match status" value="1"/>
</dbReference>
<evidence type="ECO:0000256" key="1">
    <source>
        <dbReference type="ARBA" id="ARBA00004358"/>
    </source>
</evidence>
<dbReference type="AlphaFoldDB" id="A0A3P6S815"/>
<dbReference type="GO" id="GO:0045202">
    <property type="term" value="C:synapse"/>
    <property type="evidence" value="ECO:0007669"/>
    <property type="project" value="TreeGrafter"/>
</dbReference>
<evidence type="ECO:0008006" key="13">
    <source>
        <dbReference type="Google" id="ProtNLM"/>
    </source>
</evidence>
<dbReference type="STRING" id="42156.A0A3P6S815"/>
<dbReference type="PROSITE" id="PS00383">
    <property type="entry name" value="TYR_PHOSPHATASE_1"/>
    <property type="match status" value="1"/>
</dbReference>
<keyword evidence="5 8" id="KW-0472">Membrane</keyword>
<dbReference type="GO" id="GO:0051046">
    <property type="term" value="P:regulation of secretion"/>
    <property type="evidence" value="ECO:0007669"/>
    <property type="project" value="TreeGrafter"/>
</dbReference>
<feature type="domain" description="Tyrosine-protein phosphatase" evidence="9">
    <location>
        <begin position="528"/>
        <end position="786"/>
    </location>
</feature>
<evidence type="ECO:0000256" key="6">
    <source>
        <dbReference type="ARBA" id="ARBA00023180"/>
    </source>
</evidence>
<dbReference type="Proteomes" id="UP000277928">
    <property type="component" value="Unassembled WGS sequence"/>
</dbReference>
<organism evidence="11 12">
    <name type="scientific">Litomosoides sigmodontis</name>
    <name type="common">Filarial nematode worm</name>
    <dbReference type="NCBI Taxonomy" id="42156"/>
    <lineage>
        <taxon>Eukaryota</taxon>
        <taxon>Metazoa</taxon>
        <taxon>Ecdysozoa</taxon>
        <taxon>Nematoda</taxon>
        <taxon>Chromadorea</taxon>
        <taxon>Rhabditida</taxon>
        <taxon>Spirurina</taxon>
        <taxon>Spiruromorpha</taxon>
        <taxon>Filarioidea</taxon>
        <taxon>Onchocercidae</taxon>
        <taxon>Litomosoides</taxon>
    </lineage>
</organism>
<evidence type="ECO:0000256" key="2">
    <source>
        <dbReference type="ARBA" id="ARBA00022692"/>
    </source>
</evidence>
<evidence type="ECO:0000256" key="8">
    <source>
        <dbReference type="SAM" id="Phobius"/>
    </source>
</evidence>
<dbReference type="InterPro" id="IPR003595">
    <property type="entry name" value="Tyr_Pase_cat"/>
</dbReference>
<dbReference type="InterPro" id="IPR029021">
    <property type="entry name" value="Prot-tyrosine_phosphatase-like"/>
</dbReference>
<keyword evidence="2 8" id="KW-0812">Transmembrane</keyword>
<feature type="transmembrane region" description="Helical" evidence="8">
    <location>
        <begin position="414"/>
        <end position="436"/>
    </location>
</feature>
<dbReference type="EMBL" id="UYRX01000061">
    <property type="protein sequence ID" value="VDK72022.1"/>
    <property type="molecule type" value="Genomic_DNA"/>
</dbReference>